<comment type="similarity">
    <text evidence="1">Belongs to the FGGY kinase family.</text>
</comment>
<protein>
    <submittedName>
        <fullName evidence="6">FGGY family carbohydrate kinase</fullName>
    </submittedName>
</protein>
<dbReference type="InterPro" id="IPR018484">
    <property type="entry name" value="FGGY_N"/>
</dbReference>
<feature type="domain" description="Carbohydrate kinase FGGY N-terminal" evidence="5">
    <location>
        <begin position="10"/>
        <end position="236"/>
    </location>
</feature>
<dbReference type="GO" id="GO:0016301">
    <property type="term" value="F:kinase activity"/>
    <property type="evidence" value="ECO:0007669"/>
    <property type="project" value="UniProtKB-KW"/>
</dbReference>
<organism evidence="6 7">
    <name type="scientific">Microlunatus spumicola</name>
    <dbReference type="NCBI Taxonomy" id="81499"/>
    <lineage>
        <taxon>Bacteria</taxon>
        <taxon>Bacillati</taxon>
        <taxon>Actinomycetota</taxon>
        <taxon>Actinomycetes</taxon>
        <taxon>Propionibacteriales</taxon>
        <taxon>Propionibacteriaceae</taxon>
        <taxon>Microlunatus</taxon>
    </lineage>
</organism>
<evidence type="ECO:0000256" key="3">
    <source>
        <dbReference type="ARBA" id="ARBA00022679"/>
    </source>
</evidence>
<dbReference type="PANTHER" id="PTHR43095:SF5">
    <property type="entry name" value="XYLULOSE KINASE"/>
    <property type="match status" value="1"/>
</dbReference>
<evidence type="ECO:0000256" key="2">
    <source>
        <dbReference type="ARBA" id="ARBA00022629"/>
    </source>
</evidence>
<dbReference type="InterPro" id="IPR050406">
    <property type="entry name" value="FGGY_Carb_Kinase"/>
</dbReference>
<dbReference type="Proteomes" id="UP001500767">
    <property type="component" value="Unassembled WGS sequence"/>
</dbReference>
<dbReference type="Pfam" id="PF00370">
    <property type="entry name" value="FGGY_N"/>
    <property type="match status" value="1"/>
</dbReference>
<keyword evidence="2" id="KW-0119">Carbohydrate metabolism</keyword>
<sequence>MADARRTPVACGVDVGSTNVKVVVLDRDGRVLARASSPTPRDTSGLSVESLALVDLVERLVLKVCGDVHEVHAVCTVGMGEDGMLLDADLVPLSSALSWFDPRRQGVVRTLRARLDDDQAFDAADDAARTMVGWAWAREQPGAEAGVAWVAVADLVAVRWTGRPFLSDTLASRTGAWRASSRTWAPGRVAASLGPVDLLPAVLPAGDVVGRLRSSRLRAAGAVADGAVVVAGGHDHPVGGWAVDRLLPGSVLDSMGTAEVVVAQSRLPPPLVHPDVDVAPGIRSTGTTVLRVVELARNAAWAAQDPDVARWMTALVEGTARPEPVLESGYFRPGGRGGRPPSYRVDAPRAPYARASAVLGALACAGRTAVDAVSGDVGGPPRVRAAGGWSRSPGWMEIKQAVNRHRSDALVEPEVTAVGAACLAALAVGWDPDPAVALGEPGTA</sequence>
<dbReference type="SUPFAM" id="SSF53067">
    <property type="entry name" value="Actin-like ATPase domain"/>
    <property type="match status" value="2"/>
</dbReference>
<reference evidence="7" key="1">
    <citation type="journal article" date="2019" name="Int. J. Syst. Evol. Microbiol.">
        <title>The Global Catalogue of Microorganisms (GCM) 10K type strain sequencing project: providing services to taxonomists for standard genome sequencing and annotation.</title>
        <authorList>
            <consortium name="The Broad Institute Genomics Platform"/>
            <consortium name="The Broad Institute Genome Sequencing Center for Infectious Disease"/>
            <person name="Wu L."/>
            <person name="Ma J."/>
        </authorList>
    </citation>
    <scope>NUCLEOTIDE SEQUENCE [LARGE SCALE GENOMIC DNA]</scope>
    <source>
        <strain evidence="7">JCM 16540</strain>
    </source>
</reference>
<evidence type="ECO:0000256" key="4">
    <source>
        <dbReference type="ARBA" id="ARBA00022777"/>
    </source>
</evidence>
<keyword evidence="4 6" id="KW-0418">Kinase</keyword>
<name>A0ABP6X054_9ACTN</name>
<keyword evidence="3" id="KW-0808">Transferase</keyword>
<dbReference type="EMBL" id="BAAAYR010000001">
    <property type="protein sequence ID" value="GAA3558295.1"/>
    <property type="molecule type" value="Genomic_DNA"/>
</dbReference>
<dbReference type="PANTHER" id="PTHR43095">
    <property type="entry name" value="SUGAR KINASE"/>
    <property type="match status" value="1"/>
</dbReference>
<evidence type="ECO:0000313" key="7">
    <source>
        <dbReference type="Proteomes" id="UP001500767"/>
    </source>
</evidence>
<gene>
    <name evidence="6" type="ORF">GCM10022197_11980</name>
</gene>
<keyword evidence="7" id="KW-1185">Reference proteome</keyword>
<dbReference type="InterPro" id="IPR043129">
    <property type="entry name" value="ATPase_NBD"/>
</dbReference>
<evidence type="ECO:0000259" key="5">
    <source>
        <dbReference type="Pfam" id="PF00370"/>
    </source>
</evidence>
<keyword evidence="2" id="KW-0859">Xylose metabolism</keyword>
<comment type="caution">
    <text evidence="6">The sequence shown here is derived from an EMBL/GenBank/DDBJ whole genome shotgun (WGS) entry which is preliminary data.</text>
</comment>
<accession>A0ABP6X054</accession>
<dbReference type="Gene3D" id="3.30.420.40">
    <property type="match status" value="2"/>
</dbReference>
<evidence type="ECO:0000256" key="1">
    <source>
        <dbReference type="ARBA" id="ARBA00009156"/>
    </source>
</evidence>
<proteinExistence type="inferred from homology"/>
<evidence type="ECO:0000313" key="6">
    <source>
        <dbReference type="EMBL" id="GAA3558295.1"/>
    </source>
</evidence>
<dbReference type="RefSeq" id="WP_204911797.1">
    <property type="nucleotide sequence ID" value="NZ_BAAAYR010000001.1"/>
</dbReference>